<dbReference type="PROSITE" id="PS50294">
    <property type="entry name" value="WD_REPEATS_REGION"/>
    <property type="match status" value="1"/>
</dbReference>
<dbReference type="GO" id="GO:0032956">
    <property type="term" value="P:regulation of actin cytoskeleton organization"/>
    <property type="evidence" value="ECO:0007669"/>
    <property type="project" value="TreeGrafter"/>
</dbReference>
<dbReference type="InterPro" id="IPR019775">
    <property type="entry name" value="WD40_repeat_CS"/>
</dbReference>
<feature type="repeat" description="WD" evidence="5">
    <location>
        <begin position="728"/>
        <end position="760"/>
    </location>
</feature>
<dbReference type="InterPro" id="IPR001680">
    <property type="entry name" value="WD40_rpt"/>
</dbReference>
<feature type="compositionally biased region" description="Low complexity" evidence="6">
    <location>
        <begin position="603"/>
        <end position="620"/>
    </location>
</feature>
<gene>
    <name evidence="7" type="ORF">ABB37_02628</name>
</gene>
<dbReference type="GO" id="GO:0005840">
    <property type="term" value="C:ribosome"/>
    <property type="evidence" value="ECO:0007669"/>
    <property type="project" value="UniProtKB-KW"/>
</dbReference>
<dbReference type="PANTHER" id="PTHR19842:SF0">
    <property type="entry name" value="TARGET OF RAPAMYCIN COMPLEX SUBUNIT LST8"/>
    <property type="match status" value="1"/>
</dbReference>
<protein>
    <submittedName>
        <fullName evidence="7">Uncharacterized protein</fullName>
    </submittedName>
</protein>
<feature type="compositionally biased region" description="Polar residues" evidence="6">
    <location>
        <begin position="348"/>
        <end position="382"/>
    </location>
</feature>
<evidence type="ECO:0000256" key="6">
    <source>
        <dbReference type="SAM" id="MobiDB-lite"/>
    </source>
</evidence>
<keyword evidence="8" id="KW-1185">Reference proteome</keyword>
<dbReference type="PROSITE" id="PS50082">
    <property type="entry name" value="WD_REPEATS_2"/>
    <property type="match status" value="2"/>
</dbReference>
<organism evidence="7 8">
    <name type="scientific">Leptomonas pyrrhocoris</name>
    <name type="common">Firebug parasite</name>
    <dbReference type="NCBI Taxonomy" id="157538"/>
    <lineage>
        <taxon>Eukaryota</taxon>
        <taxon>Discoba</taxon>
        <taxon>Euglenozoa</taxon>
        <taxon>Kinetoplastea</taxon>
        <taxon>Metakinetoplastina</taxon>
        <taxon>Trypanosomatida</taxon>
        <taxon>Trypanosomatidae</taxon>
        <taxon>Leishmaniinae</taxon>
        <taxon>Leptomonas</taxon>
    </lineage>
</organism>
<dbReference type="InterPro" id="IPR015943">
    <property type="entry name" value="WD40/YVTN_repeat-like_dom_sf"/>
</dbReference>
<dbReference type="RefSeq" id="XP_015661301.1">
    <property type="nucleotide sequence ID" value="XM_015799699.1"/>
</dbReference>
<dbReference type="GeneID" id="26902919"/>
<evidence type="ECO:0000313" key="7">
    <source>
        <dbReference type="EMBL" id="KPA82861.1"/>
    </source>
</evidence>
<dbReference type="EMBL" id="LGTL01000004">
    <property type="protein sequence ID" value="KPA82864.1"/>
    <property type="molecule type" value="Genomic_DNA"/>
</dbReference>
<dbReference type="Proteomes" id="UP000037923">
    <property type="component" value="Unassembled WGS sequence"/>
</dbReference>
<dbReference type="InterPro" id="IPR036322">
    <property type="entry name" value="WD40_repeat_dom_sf"/>
</dbReference>
<dbReference type="VEuPathDB" id="TriTrypDB:LpyrH10_04_1780"/>
<comment type="similarity">
    <text evidence="1">Belongs to the WD repeat LST8 family.</text>
</comment>
<dbReference type="GO" id="GO:0031931">
    <property type="term" value="C:TORC1 complex"/>
    <property type="evidence" value="ECO:0007669"/>
    <property type="project" value="InterPro"/>
</dbReference>
<dbReference type="Gene3D" id="2.130.10.10">
    <property type="entry name" value="YVTN repeat-like/Quinoprotein amine dehydrogenase"/>
    <property type="match status" value="3"/>
</dbReference>
<dbReference type="OMA" id="RMWNGLM"/>
<dbReference type="PANTHER" id="PTHR19842">
    <property type="entry name" value="G BETA-LIKE PROTEIN GBL"/>
    <property type="match status" value="1"/>
</dbReference>
<keyword evidence="3" id="KW-0677">Repeat</keyword>
<feature type="region of interest" description="Disordered" evidence="6">
    <location>
        <begin position="600"/>
        <end position="711"/>
    </location>
</feature>
<proteinExistence type="inferred from homology"/>
<dbReference type="EMBL" id="LGTL01000004">
    <property type="protein sequence ID" value="KPA82861.1"/>
    <property type="molecule type" value="Genomic_DNA"/>
</dbReference>
<reference evidence="7 8" key="1">
    <citation type="submission" date="2015-07" db="EMBL/GenBank/DDBJ databases">
        <title>High-quality genome of monoxenous trypanosomatid Leptomonas pyrrhocoris.</title>
        <authorList>
            <person name="Flegontov P."/>
            <person name="Butenko A."/>
            <person name="Firsov S."/>
            <person name="Vlcek C."/>
            <person name="Logacheva M.D."/>
            <person name="Field M."/>
            <person name="Filatov D."/>
            <person name="Flegontova O."/>
            <person name="Gerasimov E."/>
            <person name="Jackson A.P."/>
            <person name="Kelly S."/>
            <person name="Opperdoes F."/>
            <person name="O'Reilly A."/>
            <person name="Votypka J."/>
            <person name="Yurchenko V."/>
            <person name="Lukes J."/>
        </authorList>
    </citation>
    <scope>NUCLEOTIDE SEQUENCE [LARGE SCALE GENOMIC DNA]</scope>
    <source>
        <strain evidence="7">H10</strain>
    </source>
</reference>
<dbReference type="GO" id="GO:0031932">
    <property type="term" value="C:TORC2 complex"/>
    <property type="evidence" value="ECO:0007669"/>
    <property type="project" value="InterPro"/>
</dbReference>
<sequence length="799" mass="83307">MSAAVVVSASYDKQIRLWDAASGRTVKSFTFQESQINSLFLLPDTGYLAVAGFGVVRLYDLATYMSGGGAPAGSNNANQAPSIYSSFESQSSMNFTSLAAVPLLRTLNDDQSSTLSGSSRQLTDSASSVLNDQMLGTTIVSDLGGLLGHGFKEVACLLIATSEDGHIRFLDANSANALRVLKDIATGAAITCSAASPDRKYLLTGNQMGQVSMWHLPSIVASVAMEMKNNRNSKSTPPTADADAEAEKDLVKLAAIEKEKQADKDQQEVLKAFGRYALQEINFANDYSAIRSIAIEPMARWAAVATNAGKVHFIRLARDKSVCGSKAGLASSAVDGVPAMHVAGGTGVNSTGQLTPREQSQRLSISAGGTPQLSPQKSTGNSFVDGASGGMSSRLPLTGRVGSYADGATSSNSYHGPRETIYRSALVANELSANARRNSGASEEGGGGGEVSMNATRVSGSTVHNSIGAVLLDHLEQQNSMNSRSNQATPRQALANAGLQAQLVQQSAAVKLAEELEMEVFDTIQAHYKYILRVLISPNAELLMTCSADYSVGRFIVPAALRLSTSQLAPIDEVEKAAGSKMTSPEVGESGTGALKSTLRHVSSGSGAAGGAEANASETGGEAKVRNETPNPSLAASAQVPPKSSAGEQTSEAAQQQQPEGNGTESAAAATNSADDAVNNTSGKKVKVAAPDSNSANSLGQSFDGTTGRAADDTSVEPLIEFKALKPLTGHHRWVWDGVFSDCSNFLFTASSDNTVRMWNGLTTDRPQSVGFVGHTKPVVAVLLCYDRRRLGTGSPASS</sequence>
<dbReference type="EMBL" id="LGTL01000004">
    <property type="protein sequence ID" value="KPA82862.1"/>
    <property type="molecule type" value="Genomic_DNA"/>
</dbReference>
<dbReference type="Pfam" id="PF00400">
    <property type="entry name" value="WD40"/>
    <property type="match status" value="1"/>
</dbReference>
<name>A0A0N0VG99_LEPPY</name>
<dbReference type="PROSITE" id="PS00678">
    <property type="entry name" value="WD_REPEATS_1"/>
    <property type="match status" value="1"/>
</dbReference>
<feature type="compositionally biased region" description="Polar residues" evidence="6">
    <location>
        <begin position="646"/>
        <end position="659"/>
    </location>
</feature>
<feature type="compositionally biased region" description="Polar residues" evidence="6">
    <location>
        <begin position="692"/>
        <end position="705"/>
    </location>
</feature>
<evidence type="ECO:0000256" key="4">
    <source>
        <dbReference type="ARBA" id="ARBA00022980"/>
    </source>
</evidence>
<keyword evidence="4" id="KW-0687">Ribonucleoprotein</keyword>
<comment type="caution">
    <text evidence="7">The sequence shown here is derived from an EMBL/GenBank/DDBJ whole genome shotgun (WGS) entry which is preliminary data.</text>
</comment>
<feature type="region of interest" description="Disordered" evidence="6">
    <location>
        <begin position="346"/>
        <end position="391"/>
    </location>
</feature>
<keyword evidence="2 5" id="KW-0853">WD repeat</keyword>
<dbReference type="RefSeq" id="XP_015661302.1">
    <property type="nucleotide sequence ID" value="XM_015799700.1"/>
</dbReference>
<evidence type="ECO:0000256" key="5">
    <source>
        <dbReference type="PROSITE-ProRule" id="PRU00221"/>
    </source>
</evidence>
<dbReference type="EMBL" id="LGTL01000004">
    <property type="protein sequence ID" value="KPA82863.1"/>
    <property type="molecule type" value="Genomic_DNA"/>
</dbReference>
<dbReference type="GO" id="GO:0031929">
    <property type="term" value="P:TOR signaling"/>
    <property type="evidence" value="ECO:0007669"/>
    <property type="project" value="InterPro"/>
</dbReference>
<evidence type="ECO:0000256" key="2">
    <source>
        <dbReference type="ARBA" id="ARBA00022574"/>
    </source>
</evidence>
<evidence type="ECO:0000256" key="1">
    <source>
        <dbReference type="ARBA" id="ARBA00009890"/>
    </source>
</evidence>
<keyword evidence="4" id="KW-0689">Ribosomal protein</keyword>
<dbReference type="AlphaFoldDB" id="A0A0N0VG99"/>
<feature type="compositionally biased region" description="Low complexity" evidence="6">
    <location>
        <begin position="660"/>
        <end position="677"/>
    </location>
</feature>
<feature type="repeat" description="WD" evidence="5">
    <location>
        <begin position="1"/>
        <end position="28"/>
    </location>
</feature>
<dbReference type="RefSeq" id="XP_015661303.1">
    <property type="nucleotide sequence ID" value="XM_015799701.1"/>
</dbReference>
<dbReference type="RefSeq" id="XP_015661300.1">
    <property type="nucleotide sequence ID" value="XM_015799698.1"/>
</dbReference>
<evidence type="ECO:0000313" key="8">
    <source>
        <dbReference type="Proteomes" id="UP000037923"/>
    </source>
</evidence>
<dbReference type="OrthoDB" id="400at2759"/>
<dbReference type="SUPFAM" id="SSF50978">
    <property type="entry name" value="WD40 repeat-like"/>
    <property type="match status" value="1"/>
</dbReference>
<dbReference type="SMART" id="SM00320">
    <property type="entry name" value="WD40"/>
    <property type="match status" value="4"/>
</dbReference>
<evidence type="ECO:0000256" key="3">
    <source>
        <dbReference type="ARBA" id="ARBA00022737"/>
    </source>
</evidence>
<accession>A0A0N0VG99</accession>
<dbReference type="InterPro" id="IPR037588">
    <property type="entry name" value="MLST8"/>
</dbReference>